<name>A0A4Y2PFG1_ARAVE</name>
<keyword evidence="2" id="KW-1185">Reference proteome</keyword>
<comment type="caution">
    <text evidence="1">The sequence shown here is derived from an EMBL/GenBank/DDBJ whole genome shotgun (WGS) entry which is preliminary data.</text>
</comment>
<gene>
    <name evidence="1" type="ORF">AVEN_216319_1</name>
</gene>
<dbReference type="AlphaFoldDB" id="A0A4Y2PFG1"/>
<dbReference type="Proteomes" id="UP000499080">
    <property type="component" value="Unassembled WGS sequence"/>
</dbReference>
<dbReference type="EMBL" id="BGPR01011024">
    <property type="protein sequence ID" value="GBN49230.1"/>
    <property type="molecule type" value="Genomic_DNA"/>
</dbReference>
<reference evidence="1 2" key="1">
    <citation type="journal article" date="2019" name="Sci. Rep.">
        <title>Orb-weaving spider Araneus ventricosus genome elucidates the spidroin gene catalogue.</title>
        <authorList>
            <person name="Kono N."/>
            <person name="Nakamura H."/>
            <person name="Ohtoshi R."/>
            <person name="Moran D.A.P."/>
            <person name="Shinohara A."/>
            <person name="Yoshida Y."/>
            <person name="Fujiwara M."/>
            <person name="Mori M."/>
            <person name="Tomita M."/>
            <person name="Arakawa K."/>
        </authorList>
    </citation>
    <scope>NUCLEOTIDE SEQUENCE [LARGE SCALE GENOMIC DNA]</scope>
</reference>
<accession>A0A4Y2PFG1</accession>
<evidence type="ECO:0000313" key="1">
    <source>
        <dbReference type="EMBL" id="GBN49230.1"/>
    </source>
</evidence>
<evidence type="ECO:0000313" key="2">
    <source>
        <dbReference type="Proteomes" id="UP000499080"/>
    </source>
</evidence>
<organism evidence="1 2">
    <name type="scientific">Araneus ventricosus</name>
    <name type="common">Orbweaver spider</name>
    <name type="synonym">Epeira ventricosa</name>
    <dbReference type="NCBI Taxonomy" id="182803"/>
    <lineage>
        <taxon>Eukaryota</taxon>
        <taxon>Metazoa</taxon>
        <taxon>Ecdysozoa</taxon>
        <taxon>Arthropoda</taxon>
        <taxon>Chelicerata</taxon>
        <taxon>Arachnida</taxon>
        <taxon>Araneae</taxon>
        <taxon>Araneomorphae</taxon>
        <taxon>Entelegynae</taxon>
        <taxon>Araneoidea</taxon>
        <taxon>Araneidae</taxon>
        <taxon>Araneus</taxon>
    </lineage>
</organism>
<sequence>MCVHFPSNKGQFHSSNFVARDALGPPGIQDVDNRGLYSIGLKTYTITTGNCQKRKFKPIGCDFDDDVAHLSRQPKSCLTAFLNASRATKIGKWNCPLVGGKCAHNAAVCYSL</sequence>
<protein>
    <submittedName>
        <fullName evidence="1">Uncharacterized protein</fullName>
    </submittedName>
</protein>
<proteinExistence type="predicted"/>